<dbReference type="Pfam" id="PF05402">
    <property type="entry name" value="PqqD"/>
    <property type="match status" value="1"/>
</dbReference>
<feature type="transmembrane region" description="Helical" evidence="2">
    <location>
        <begin position="196"/>
        <end position="217"/>
    </location>
</feature>
<dbReference type="PANTHER" id="PTHR13325:SF3">
    <property type="entry name" value="MEMBRANE-BOUND TRANSCRIPTION FACTOR SITE-2 PROTEASE"/>
    <property type="match status" value="1"/>
</dbReference>
<dbReference type="InterPro" id="IPR008792">
    <property type="entry name" value="PQQD"/>
</dbReference>
<evidence type="ECO:0000256" key="1">
    <source>
        <dbReference type="SAM" id="Coils"/>
    </source>
</evidence>
<feature type="transmembrane region" description="Helical" evidence="2">
    <location>
        <begin position="255"/>
        <end position="277"/>
    </location>
</feature>
<feature type="transmembrane region" description="Helical" evidence="2">
    <location>
        <begin position="424"/>
        <end position="446"/>
    </location>
</feature>
<feature type="transmembrane region" description="Helical" evidence="2">
    <location>
        <begin position="283"/>
        <end position="301"/>
    </location>
</feature>
<dbReference type="EMBL" id="JAXCLA010000006">
    <property type="protein sequence ID" value="MDY0746610.1"/>
    <property type="molecule type" value="Genomic_DNA"/>
</dbReference>
<dbReference type="SUPFAM" id="SSF111369">
    <property type="entry name" value="HlyD-like secretion proteins"/>
    <property type="match status" value="1"/>
</dbReference>
<proteinExistence type="predicted"/>
<evidence type="ECO:0000256" key="2">
    <source>
        <dbReference type="SAM" id="Phobius"/>
    </source>
</evidence>
<evidence type="ECO:0000313" key="4">
    <source>
        <dbReference type="Proteomes" id="UP001285263"/>
    </source>
</evidence>
<dbReference type="PANTHER" id="PTHR13325">
    <property type="entry name" value="PROTEASE M50 MEMBRANE-BOUND TRANSCRIPTION FACTOR SITE 2 PROTEASE"/>
    <property type="match status" value="1"/>
</dbReference>
<reference evidence="3 4" key="1">
    <citation type="submission" date="2023-11" db="EMBL/GenBank/DDBJ databases">
        <title>Paucibacter sp. nov., isolated from fresh soil in Korea.</title>
        <authorList>
            <person name="Le N.T.T."/>
        </authorList>
    </citation>
    <scope>NUCLEOTIDE SEQUENCE [LARGE SCALE GENOMIC DNA]</scope>
    <source>
        <strain evidence="3 4">R3-3</strain>
    </source>
</reference>
<dbReference type="RefSeq" id="WP_320424554.1">
    <property type="nucleotide sequence ID" value="NZ_JAXCLA010000006.1"/>
</dbReference>
<keyword evidence="2" id="KW-1133">Transmembrane helix</keyword>
<feature type="coiled-coil region" evidence="1">
    <location>
        <begin position="524"/>
        <end position="551"/>
    </location>
</feature>
<organism evidence="3 4">
    <name type="scientific">Roseateles agri</name>
    <dbReference type="NCBI Taxonomy" id="3098619"/>
    <lineage>
        <taxon>Bacteria</taxon>
        <taxon>Pseudomonadati</taxon>
        <taxon>Pseudomonadota</taxon>
        <taxon>Betaproteobacteria</taxon>
        <taxon>Burkholderiales</taxon>
        <taxon>Sphaerotilaceae</taxon>
        <taxon>Roseateles</taxon>
    </lineage>
</organism>
<gene>
    <name evidence="3" type="ORF">SNE35_19005</name>
</gene>
<keyword evidence="2" id="KW-0472">Membrane</keyword>
<comment type="caution">
    <text evidence="3">The sequence shown here is derived from an EMBL/GenBank/DDBJ whole genome shotgun (WGS) entry which is preliminary data.</text>
</comment>
<sequence length="718" mass="78797">MEQPLFSNRWYRVQDLRPSLRSHVEFKRQIQRGEPWYLLYEPGSERMQRLNGMAYQFVGRCDGRLTVQQIWAELLAARPEDSMTQDEVVQLLIQLHERGLLQTDVTPDVESIFHAQKTRQGRARRQGVNPLAFRLPLGDPSWLLDRFRRVTPLLFSQGALLVWLIVVGVALLAVALHWGELASDANKVLSSPRYVFMTWLMYPFIKAAHELAHGLAIRRWGGSVRQAGVTLFLLSPVPFVNASAADGFRHRYQRAIVSAAGIMAELLFAALAMGVWLAVQPGLVRDLAFIVMLIGGASTLLTNGNPLLRFDGYFFFCDVFDLRNLATRSGRWWQLLLSAKLLGRRPQHPFVPLPGELPWLVAYAPLSWLYRMGLSIGIAMLVGRISTLLGIVVGVVMLASVVLDPLRALWSSLRDAGSDGSGHPFLRGAALLAVLVAALVLVPVPFGTRAEGIVWLPDGAQIRAESDGFITRFAAADGQRVKAGDLLVVMGDELLDAARAHAASKAVELDVQLFDAVTNAPLRAPALREQLAVAQAEVARIDEKIAHLQIRAGADGIVVMPHQAELVGSFHTRGDSIGHLLTHEPMVVRVALPQQDAALVRSQLKQIQVRLAEDGHVDRTARLQLDMPNAVNRLPSAALGDRSGGRIAIEGDDKDGLKTRMPVVLMDLAIDTPANVAAAADRLGGRAEVRFDHGTLPLAGQALRALQQLVLQHFNPGT</sequence>
<evidence type="ECO:0000313" key="3">
    <source>
        <dbReference type="EMBL" id="MDY0746610.1"/>
    </source>
</evidence>
<dbReference type="Proteomes" id="UP001285263">
    <property type="component" value="Unassembled WGS sequence"/>
</dbReference>
<dbReference type="Gene3D" id="1.10.10.1150">
    <property type="entry name" value="Coenzyme PQQ synthesis protein D (PqqD)"/>
    <property type="match status" value="1"/>
</dbReference>
<feature type="transmembrane region" description="Helical" evidence="2">
    <location>
        <begin position="376"/>
        <end position="403"/>
    </location>
</feature>
<accession>A0ABU5DLP1</accession>
<feature type="transmembrane region" description="Helical" evidence="2">
    <location>
        <begin position="153"/>
        <end position="176"/>
    </location>
</feature>
<dbReference type="InterPro" id="IPR041881">
    <property type="entry name" value="PqqD_sf"/>
</dbReference>
<keyword evidence="4" id="KW-1185">Reference proteome</keyword>
<keyword evidence="1" id="KW-0175">Coiled coil</keyword>
<dbReference type="InterPro" id="IPR001193">
    <property type="entry name" value="MBTPS2"/>
</dbReference>
<protein>
    <submittedName>
        <fullName evidence="3">PqqD family peptide modification chaperone</fullName>
    </submittedName>
</protein>
<name>A0ABU5DLP1_9BURK</name>
<keyword evidence="2" id="KW-0812">Transmembrane</keyword>